<keyword evidence="5" id="KW-0482">Metalloprotease</keyword>
<evidence type="ECO:0000259" key="6">
    <source>
        <dbReference type="PROSITE" id="PS50249"/>
    </source>
</evidence>
<keyword evidence="2" id="KW-0479">Metal-binding</keyword>
<evidence type="ECO:0000256" key="5">
    <source>
        <dbReference type="ARBA" id="ARBA00023049"/>
    </source>
</evidence>
<sequence length="175" mass="19261">MLRRFGSIAEIGNASPDELRGCSLYGETWSESFIAVRDLLSEGHREAFTRVPLDSADAALHRYLRASIGSSKHEIMVAIFADEAGYVISEEIVGEGDQGSLQLSLRRIFGKALKVEARRILLAHNHPSGNSEPSQADVEQTKALIDQSHRLGINFEDHLIVGRAHVTSMRARGLL</sequence>
<dbReference type="Pfam" id="PF04002">
    <property type="entry name" value="RadC"/>
    <property type="match status" value="1"/>
</dbReference>
<evidence type="ECO:0000256" key="2">
    <source>
        <dbReference type="ARBA" id="ARBA00022723"/>
    </source>
</evidence>
<dbReference type="InterPro" id="IPR037518">
    <property type="entry name" value="MPN"/>
</dbReference>
<name>A0ABX8ZIV3_9SPHN</name>
<evidence type="ECO:0000313" key="7">
    <source>
        <dbReference type="EMBL" id="QZD87658.1"/>
    </source>
</evidence>
<dbReference type="EMBL" id="CP081297">
    <property type="protein sequence ID" value="QZD87658.1"/>
    <property type="molecule type" value="Genomic_DNA"/>
</dbReference>
<dbReference type="PROSITE" id="PS50249">
    <property type="entry name" value="MPN"/>
    <property type="match status" value="1"/>
</dbReference>
<evidence type="ECO:0000256" key="1">
    <source>
        <dbReference type="ARBA" id="ARBA00022670"/>
    </source>
</evidence>
<keyword evidence="3" id="KW-0378">Hydrolase</keyword>
<reference evidence="7 8" key="1">
    <citation type="submission" date="2021-08" db="EMBL/GenBank/DDBJ databases">
        <title>Comparative Genomics Analysis of the Genus Qipengyuania Reveals Extensive Genetic Diversity and Metabolic Versatility, Including the Description of Fifteen Novel Species.</title>
        <authorList>
            <person name="Liu Y."/>
        </authorList>
    </citation>
    <scope>NUCLEOTIDE SEQUENCE [LARGE SCALE GENOMIC DNA]</scope>
    <source>
        <strain evidence="7 8">1XM2-8</strain>
    </source>
</reference>
<dbReference type="InterPro" id="IPR020891">
    <property type="entry name" value="UPF0758_CS"/>
</dbReference>
<dbReference type="Gene3D" id="3.40.140.10">
    <property type="entry name" value="Cytidine Deaminase, domain 2"/>
    <property type="match status" value="1"/>
</dbReference>
<evidence type="ECO:0000256" key="3">
    <source>
        <dbReference type="ARBA" id="ARBA00022801"/>
    </source>
</evidence>
<dbReference type="Proteomes" id="UP000824280">
    <property type="component" value="Chromosome"/>
</dbReference>
<gene>
    <name evidence="7" type="ORF">K3166_02855</name>
</gene>
<keyword evidence="8" id="KW-1185">Reference proteome</keyword>
<dbReference type="InterPro" id="IPR025657">
    <property type="entry name" value="RadC_JAB"/>
</dbReference>
<evidence type="ECO:0000313" key="8">
    <source>
        <dbReference type="Proteomes" id="UP000824280"/>
    </source>
</evidence>
<accession>A0ABX8ZIV3</accession>
<proteinExistence type="predicted"/>
<dbReference type="InterPro" id="IPR001405">
    <property type="entry name" value="UPF0758"/>
</dbReference>
<evidence type="ECO:0000256" key="4">
    <source>
        <dbReference type="ARBA" id="ARBA00022833"/>
    </source>
</evidence>
<dbReference type="PANTHER" id="PTHR30471">
    <property type="entry name" value="DNA REPAIR PROTEIN RADC"/>
    <property type="match status" value="1"/>
</dbReference>
<dbReference type="PROSITE" id="PS01302">
    <property type="entry name" value="UPF0758"/>
    <property type="match status" value="1"/>
</dbReference>
<keyword evidence="1" id="KW-0645">Protease</keyword>
<dbReference type="RefSeq" id="WP_221423195.1">
    <property type="nucleotide sequence ID" value="NZ_CP081297.1"/>
</dbReference>
<organism evidence="7 8">
    <name type="scientific">Qipengyuania psychrotolerans</name>
    <dbReference type="NCBI Taxonomy" id="2867238"/>
    <lineage>
        <taxon>Bacteria</taxon>
        <taxon>Pseudomonadati</taxon>
        <taxon>Pseudomonadota</taxon>
        <taxon>Alphaproteobacteria</taxon>
        <taxon>Sphingomonadales</taxon>
        <taxon>Erythrobacteraceae</taxon>
        <taxon>Qipengyuania</taxon>
    </lineage>
</organism>
<feature type="domain" description="MPN" evidence="6">
    <location>
        <begin position="53"/>
        <end position="175"/>
    </location>
</feature>
<protein>
    <recommendedName>
        <fullName evidence="6">MPN domain-containing protein</fullName>
    </recommendedName>
</protein>
<keyword evidence="4" id="KW-0862">Zinc</keyword>
<dbReference type="PANTHER" id="PTHR30471:SF3">
    <property type="entry name" value="UPF0758 PROTEIN YEES-RELATED"/>
    <property type="match status" value="1"/>
</dbReference>